<dbReference type="GO" id="GO:0016787">
    <property type="term" value="F:hydrolase activity"/>
    <property type="evidence" value="ECO:0007669"/>
    <property type="project" value="UniProtKB-KW"/>
</dbReference>
<sequence>MKLVSYNGGRLGVLLPHGVIEITDLCRLPIDFWPPVGMTSIIADFPRYLEEISRRILESVPLPVEQIRLEAPLAYPGNIVAFPANFESHRGEMKSPYSASSRGFFLKATSSIVGPEDVIMLPNIPLREIHHECEFGIVIGRECRGVSRENAMTHVFGYCCLVDVTVRGTEERVMRKSYDSFTPIGPWIVTADEVKNPHAMALELSVNHELRQDANTRDLIVDIPGMISMASSVMTLRPGDIIASGTPAGVGPLRAGDFVRIAVEGVGSMSLKVEQSKIGMNDAFAAGNIVKGRNGDAI</sequence>
<dbReference type="EMBL" id="JAQQCF010000036">
    <property type="protein sequence ID" value="MFM0641173.1"/>
    <property type="molecule type" value="Genomic_DNA"/>
</dbReference>
<evidence type="ECO:0000256" key="1">
    <source>
        <dbReference type="ARBA" id="ARBA00022723"/>
    </source>
</evidence>
<proteinExistence type="predicted"/>
<accession>A0ABW9E0M7</accession>
<feature type="domain" description="Fumarylacetoacetase-like C-terminal" evidence="2">
    <location>
        <begin position="79"/>
        <end position="273"/>
    </location>
</feature>
<reference evidence="3 4" key="1">
    <citation type="journal article" date="2024" name="Chem. Sci.">
        <title>Discovery of megapolipeptins by genome mining of a Burkholderiales bacteria collection.</title>
        <authorList>
            <person name="Paulo B.S."/>
            <person name="Recchia M.J.J."/>
            <person name="Lee S."/>
            <person name="Fergusson C.H."/>
            <person name="Romanowski S.B."/>
            <person name="Hernandez A."/>
            <person name="Krull N."/>
            <person name="Liu D.Y."/>
            <person name="Cavanagh H."/>
            <person name="Bos A."/>
            <person name="Gray C.A."/>
            <person name="Murphy B.T."/>
            <person name="Linington R.G."/>
            <person name="Eustaquio A.S."/>
        </authorList>
    </citation>
    <scope>NUCLEOTIDE SEQUENCE [LARGE SCALE GENOMIC DNA]</scope>
    <source>
        <strain evidence="3 4">RL17-338-BIC-A</strain>
    </source>
</reference>
<evidence type="ECO:0000259" key="2">
    <source>
        <dbReference type="Pfam" id="PF01557"/>
    </source>
</evidence>
<dbReference type="InterPro" id="IPR036663">
    <property type="entry name" value="Fumarylacetoacetase_C_sf"/>
</dbReference>
<dbReference type="SUPFAM" id="SSF56529">
    <property type="entry name" value="FAH"/>
    <property type="match status" value="1"/>
</dbReference>
<dbReference type="Gene3D" id="3.90.850.10">
    <property type="entry name" value="Fumarylacetoacetase-like, C-terminal domain"/>
    <property type="match status" value="1"/>
</dbReference>
<dbReference type="InterPro" id="IPR011234">
    <property type="entry name" value="Fumarylacetoacetase-like_C"/>
</dbReference>
<dbReference type="PANTHER" id="PTHR11820">
    <property type="entry name" value="ACYLPYRUVASE"/>
    <property type="match status" value="1"/>
</dbReference>
<name>A0ABW9E0M7_9BURK</name>
<comment type="caution">
    <text evidence="3">The sequence shown here is derived from an EMBL/GenBank/DDBJ whole genome shotgun (WGS) entry which is preliminary data.</text>
</comment>
<gene>
    <name evidence="3" type="ORF">PQQ63_31200</name>
</gene>
<keyword evidence="3" id="KW-0378">Hydrolase</keyword>
<keyword evidence="4" id="KW-1185">Reference proteome</keyword>
<protein>
    <submittedName>
        <fullName evidence="3">Fumarylacetoacetate hydrolase family protein</fullName>
    </submittedName>
</protein>
<keyword evidence="1" id="KW-0479">Metal-binding</keyword>
<organism evidence="3 4">
    <name type="scientific">Paraburkholderia metrosideri</name>
    <dbReference type="NCBI Taxonomy" id="580937"/>
    <lineage>
        <taxon>Bacteria</taxon>
        <taxon>Pseudomonadati</taxon>
        <taxon>Pseudomonadota</taxon>
        <taxon>Betaproteobacteria</taxon>
        <taxon>Burkholderiales</taxon>
        <taxon>Burkholderiaceae</taxon>
        <taxon>Paraburkholderia</taxon>
    </lineage>
</organism>
<evidence type="ECO:0000313" key="3">
    <source>
        <dbReference type="EMBL" id="MFM0641173.1"/>
    </source>
</evidence>
<dbReference type="RefSeq" id="WP_408339763.1">
    <property type="nucleotide sequence ID" value="NZ_JAQQCF010000036.1"/>
</dbReference>
<evidence type="ECO:0000313" key="4">
    <source>
        <dbReference type="Proteomes" id="UP001629432"/>
    </source>
</evidence>
<dbReference type="PANTHER" id="PTHR11820:SF7">
    <property type="entry name" value="ACYLPYRUVASE FAHD1, MITOCHONDRIAL"/>
    <property type="match status" value="1"/>
</dbReference>
<dbReference type="Proteomes" id="UP001629432">
    <property type="component" value="Unassembled WGS sequence"/>
</dbReference>
<dbReference type="Pfam" id="PF01557">
    <property type="entry name" value="FAA_hydrolase"/>
    <property type="match status" value="1"/>
</dbReference>